<sequence length="633" mass="72668">MSDLKSDLNKLAIFRTYYGLTYLILALVSFVLFPQSFTEMSAGVLIFNITIVLSYTFLYMLPLLMAMALSCGFNKACKFSDRVSNIISYTVMILSATFTSLFFYFDSEIFKGFGFHINSFIWNIISTPGGLDSMGGGYGMPVIASIWSICFGLIFLLMLFFAIKIEKKQLLPSRLSRKVKISLACAYVLIFLYQGTVFGLSHFQAKSHIVSSAYRYPGYISITFRSFLIKKLGMEEIREKDIAVKENSSALNYPSEKIQFNEPKKKLNIVWLVAESWRYGTATEEVMPTTFAFKNKATVFEQHYSGGNGTRMGMFSMFYGLYGPYWFKVLNERRSPVLLDVLQEQNYQMELFTSAKFSYPEFDKTIFSNIPKEHLHPSKGNGGYLNDRKKVTELLNFIDERDQTKPFMFFMFFESPHAPYTFPEDLVVKKDYLEHTNYAMVDIKENIELIYNRYLNSIYHLDTQHKRILDYLEEKNLMENTIVIMTGDHGEEFMEAGRWGHNSEFHQDQIRVPFILWVPGQKAMKYTKMSSHLDLPALLAPHLGISNKPEDYSLGHDLLGEGDRQFTVVSSWNNVGLITEKGKIDIPLSSALSFGSSVTSVDDKAVSKEEKKEIEATPHLMQMFKGLSKFLEK</sequence>
<feature type="transmembrane region" description="Helical" evidence="1">
    <location>
        <begin position="86"/>
        <end position="105"/>
    </location>
</feature>
<proteinExistence type="predicted"/>
<protein>
    <submittedName>
        <fullName evidence="4">Sulfatase-like hydrolase/transferase</fullName>
    </submittedName>
</protein>
<feature type="domain" description="Sulfatase N-terminal" evidence="2">
    <location>
        <begin position="268"/>
        <end position="545"/>
    </location>
</feature>
<dbReference type="SUPFAM" id="SSF53649">
    <property type="entry name" value="Alkaline phosphatase-like"/>
    <property type="match status" value="1"/>
</dbReference>
<dbReference type="InterPro" id="IPR012159">
    <property type="entry name" value="YejM-like"/>
</dbReference>
<dbReference type="CDD" id="cd16148">
    <property type="entry name" value="sulfatase_like"/>
    <property type="match status" value="1"/>
</dbReference>
<gene>
    <name evidence="4" type="ORF">PQO03_00060</name>
</gene>
<feature type="domain" description="Inner membrane protein YejM N-terminal" evidence="3">
    <location>
        <begin position="89"/>
        <end position="260"/>
    </location>
</feature>
<dbReference type="Proteomes" id="UP001214250">
    <property type="component" value="Chromosome 1"/>
</dbReference>
<dbReference type="RefSeq" id="WP_274150427.1">
    <property type="nucleotide sequence ID" value="NZ_CP117811.1"/>
</dbReference>
<evidence type="ECO:0000313" key="4">
    <source>
        <dbReference type="EMBL" id="WDE96361.1"/>
    </source>
</evidence>
<dbReference type="Pfam" id="PF00884">
    <property type="entry name" value="Sulfatase"/>
    <property type="match status" value="1"/>
</dbReference>
<reference evidence="4 5" key="1">
    <citation type="submission" date="2023-02" db="EMBL/GenBank/DDBJ databases">
        <title>Genome sequence of Lentisphaera profundi SAORIC-696.</title>
        <authorList>
            <person name="Kim e."/>
            <person name="Cho J.-C."/>
            <person name="Choi A."/>
            <person name="Kang I."/>
        </authorList>
    </citation>
    <scope>NUCLEOTIDE SEQUENCE [LARGE SCALE GENOMIC DNA]</scope>
    <source>
        <strain evidence="4 5">SAORIC-696</strain>
    </source>
</reference>
<dbReference type="InterPro" id="IPR052701">
    <property type="entry name" value="GAG_Ulvan_Degrading_Sulfatases"/>
</dbReference>
<keyword evidence="1" id="KW-1133">Transmembrane helix</keyword>
<feature type="transmembrane region" description="Helical" evidence="1">
    <location>
        <begin position="138"/>
        <end position="163"/>
    </location>
</feature>
<keyword evidence="1" id="KW-0472">Membrane</keyword>
<keyword evidence="1" id="KW-0812">Transmembrane</keyword>
<name>A0ABY7VR72_9BACT</name>
<keyword evidence="5" id="KW-1185">Reference proteome</keyword>
<feature type="transmembrane region" description="Helical" evidence="1">
    <location>
        <begin position="12"/>
        <end position="33"/>
    </location>
</feature>
<dbReference type="InterPro" id="IPR024588">
    <property type="entry name" value="YejM_N"/>
</dbReference>
<dbReference type="Gene3D" id="3.40.720.10">
    <property type="entry name" value="Alkaline Phosphatase, subunit A"/>
    <property type="match status" value="1"/>
</dbReference>
<feature type="transmembrane region" description="Helical" evidence="1">
    <location>
        <begin position="45"/>
        <end position="65"/>
    </location>
</feature>
<dbReference type="PIRSF" id="PIRSF004950">
    <property type="entry name" value="Mmb_sulf_HI0842"/>
    <property type="match status" value="1"/>
</dbReference>
<accession>A0ABY7VR72</accession>
<dbReference type="InterPro" id="IPR000917">
    <property type="entry name" value="Sulfatase_N"/>
</dbReference>
<dbReference type="EMBL" id="CP117811">
    <property type="protein sequence ID" value="WDE96361.1"/>
    <property type="molecule type" value="Genomic_DNA"/>
</dbReference>
<dbReference type="PANTHER" id="PTHR43751">
    <property type="entry name" value="SULFATASE"/>
    <property type="match status" value="1"/>
</dbReference>
<organism evidence="4 5">
    <name type="scientific">Lentisphaera profundi</name>
    <dbReference type="NCBI Taxonomy" id="1658616"/>
    <lineage>
        <taxon>Bacteria</taxon>
        <taxon>Pseudomonadati</taxon>
        <taxon>Lentisphaerota</taxon>
        <taxon>Lentisphaeria</taxon>
        <taxon>Lentisphaerales</taxon>
        <taxon>Lentisphaeraceae</taxon>
        <taxon>Lentisphaera</taxon>
    </lineage>
</organism>
<evidence type="ECO:0000256" key="1">
    <source>
        <dbReference type="SAM" id="Phobius"/>
    </source>
</evidence>
<feature type="transmembrane region" description="Helical" evidence="1">
    <location>
        <begin position="184"/>
        <end position="203"/>
    </location>
</feature>
<dbReference type="PANTHER" id="PTHR43751:SF3">
    <property type="entry name" value="SULFATASE N-TERMINAL DOMAIN-CONTAINING PROTEIN"/>
    <property type="match status" value="1"/>
</dbReference>
<dbReference type="InterPro" id="IPR017850">
    <property type="entry name" value="Alkaline_phosphatase_core_sf"/>
</dbReference>
<evidence type="ECO:0000313" key="5">
    <source>
        <dbReference type="Proteomes" id="UP001214250"/>
    </source>
</evidence>
<dbReference type="Pfam" id="PF11893">
    <property type="entry name" value="DUF3413"/>
    <property type="match status" value="1"/>
</dbReference>
<evidence type="ECO:0000259" key="3">
    <source>
        <dbReference type="Pfam" id="PF11893"/>
    </source>
</evidence>
<evidence type="ECO:0000259" key="2">
    <source>
        <dbReference type="Pfam" id="PF00884"/>
    </source>
</evidence>